<accession>A0ABT6TB60</accession>
<dbReference type="EMBL" id="JASCIS010000074">
    <property type="protein sequence ID" value="MDI3424122.1"/>
    <property type="molecule type" value="Genomic_DNA"/>
</dbReference>
<evidence type="ECO:0000313" key="1">
    <source>
        <dbReference type="EMBL" id="MDI3424122.1"/>
    </source>
</evidence>
<proteinExistence type="predicted"/>
<dbReference type="Proteomes" id="UP001237105">
    <property type="component" value="Unassembled WGS sequence"/>
</dbReference>
<name>A0ABT6TB60_9ACTN</name>
<keyword evidence="2" id="KW-1185">Reference proteome</keyword>
<organism evidence="1 2">
    <name type="scientific">Streptomyces luteolus</name>
    <dbReference type="NCBI Taxonomy" id="3043615"/>
    <lineage>
        <taxon>Bacteria</taxon>
        <taxon>Bacillati</taxon>
        <taxon>Actinomycetota</taxon>
        <taxon>Actinomycetes</taxon>
        <taxon>Kitasatosporales</taxon>
        <taxon>Streptomycetaceae</taxon>
        <taxon>Streptomyces</taxon>
    </lineage>
</organism>
<protein>
    <submittedName>
        <fullName evidence="1">Uncharacterized protein</fullName>
    </submittedName>
</protein>
<gene>
    <name evidence="1" type="ORF">QIT00_37305</name>
</gene>
<evidence type="ECO:0000313" key="2">
    <source>
        <dbReference type="Proteomes" id="UP001237105"/>
    </source>
</evidence>
<reference evidence="1 2" key="1">
    <citation type="submission" date="2023-05" db="EMBL/GenBank/DDBJ databases">
        <title>Draft genome sequence of Streptomyces sp. B-S-A12 isolated from a cave soil in Thailand.</title>
        <authorList>
            <person name="Chamroensaksri N."/>
            <person name="Muangham S."/>
        </authorList>
    </citation>
    <scope>NUCLEOTIDE SEQUENCE [LARGE SCALE GENOMIC DNA]</scope>
    <source>
        <strain evidence="1 2">B-S-A12</strain>
    </source>
</reference>
<dbReference type="RefSeq" id="WP_282539947.1">
    <property type="nucleotide sequence ID" value="NZ_JASCIS010000074.1"/>
</dbReference>
<comment type="caution">
    <text evidence="1">The sequence shown here is derived from an EMBL/GenBank/DDBJ whole genome shotgun (WGS) entry which is preliminary data.</text>
</comment>
<sequence>MGDASRPHQPSWGPVNECVSTTAAREYIVKESFSIDASTWIEPRQTRVIHTRHLYRNYTGEAQLVNSIQWRPTGMTFLPFSNELVTLSPAGT</sequence>